<keyword evidence="2" id="KW-1133">Transmembrane helix</keyword>
<comment type="caution">
    <text evidence="4">The sequence shown here is derived from an EMBL/GenBank/DDBJ whole genome shotgun (WGS) entry which is preliminary data.</text>
</comment>
<sequence>MKKKILSFLLMFTVLLTPVLAQAKGFSGGSSSVHSSSSVSRSGSISSSGTYHSGYKSPSSSVRSQQPSYHSNSSVGTVPVQSKRSSLLSHAAAFGAGALLGSMLHPFGTHAVGAVGGTGFSFSGLLMDVILILIVVWIGRRIFGRR</sequence>
<reference evidence="4 5" key="1">
    <citation type="submission" date="2024-09" db="EMBL/GenBank/DDBJ databases">
        <authorList>
            <person name="Sun Q."/>
            <person name="Mori K."/>
        </authorList>
    </citation>
    <scope>NUCLEOTIDE SEQUENCE [LARGE SCALE GENOMIC DNA]</scope>
    <source>
        <strain evidence="4 5">JCM 11201</strain>
    </source>
</reference>
<gene>
    <name evidence="4" type="ORF">ACFFMS_17910</name>
</gene>
<feature type="transmembrane region" description="Helical" evidence="2">
    <location>
        <begin position="111"/>
        <end position="138"/>
    </location>
</feature>
<keyword evidence="2" id="KW-0472">Membrane</keyword>
<feature type="compositionally biased region" description="Low complexity" evidence="1">
    <location>
        <begin position="29"/>
        <end position="71"/>
    </location>
</feature>
<protein>
    <submittedName>
        <fullName evidence="4">Uncharacterized protein</fullName>
    </submittedName>
</protein>
<organism evidence="4 5">
    <name type="scientific">Ectobacillus funiculus</name>
    <dbReference type="NCBI Taxonomy" id="137993"/>
    <lineage>
        <taxon>Bacteria</taxon>
        <taxon>Bacillati</taxon>
        <taxon>Bacillota</taxon>
        <taxon>Bacilli</taxon>
        <taxon>Bacillales</taxon>
        <taxon>Bacillaceae</taxon>
        <taxon>Ectobacillus</taxon>
    </lineage>
</organism>
<evidence type="ECO:0000313" key="5">
    <source>
        <dbReference type="Proteomes" id="UP001589609"/>
    </source>
</evidence>
<evidence type="ECO:0000313" key="4">
    <source>
        <dbReference type="EMBL" id="MFB9760240.1"/>
    </source>
</evidence>
<dbReference type="RefSeq" id="WP_379950565.1">
    <property type="nucleotide sequence ID" value="NZ_JBHMAF010000119.1"/>
</dbReference>
<keyword evidence="2" id="KW-0812">Transmembrane</keyword>
<accession>A0ABV5WI24</accession>
<evidence type="ECO:0000256" key="2">
    <source>
        <dbReference type="SAM" id="Phobius"/>
    </source>
</evidence>
<dbReference type="EMBL" id="JBHMAF010000119">
    <property type="protein sequence ID" value="MFB9760240.1"/>
    <property type="molecule type" value="Genomic_DNA"/>
</dbReference>
<evidence type="ECO:0000256" key="3">
    <source>
        <dbReference type="SAM" id="SignalP"/>
    </source>
</evidence>
<feature type="chain" id="PRO_5047184141" evidence="3">
    <location>
        <begin position="24"/>
        <end position="146"/>
    </location>
</feature>
<keyword evidence="5" id="KW-1185">Reference proteome</keyword>
<keyword evidence="3" id="KW-0732">Signal</keyword>
<proteinExistence type="predicted"/>
<feature type="signal peptide" evidence="3">
    <location>
        <begin position="1"/>
        <end position="23"/>
    </location>
</feature>
<evidence type="ECO:0000256" key="1">
    <source>
        <dbReference type="SAM" id="MobiDB-lite"/>
    </source>
</evidence>
<name>A0ABV5WI24_9BACI</name>
<dbReference type="Proteomes" id="UP001589609">
    <property type="component" value="Unassembled WGS sequence"/>
</dbReference>
<feature type="region of interest" description="Disordered" evidence="1">
    <location>
        <begin position="28"/>
        <end position="77"/>
    </location>
</feature>